<evidence type="ECO:0000259" key="5">
    <source>
        <dbReference type="PROSITE" id="PS51078"/>
    </source>
</evidence>
<dbReference type="Proteomes" id="UP000028525">
    <property type="component" value="Unassembled WGS sequence"/>
</dbReference>
<dbReference type="PANTHER" id="PTHR30136">
    <property type="entry name" value="HELIX-TURN-HELIX TRANSCRIPTIONAL REGULATOR, ICLR FAMILY"/>
    <property type="match status" value="1"/>
</dbReference>
<sequence>MNRTVERTFMILQLIADRKRGITLQEITNEMGMAKSSVFVIVQSLLELNYITTLRDNDKKYCLGIETFSLGMKYVDDMSLIKECTVNLQPIAEKYNKTAFVAVLNGTKIVYVHKYVAQNARLASCAIGTRKDAYATSLGKAILAFLPKEEQSAILDKIDFKPLTDYTITSKEQLLEELRRTKERGYSLDQRELEDITSCCGAPVFDYTGKVVAAVSLSDIYDETLDDEQVAKELREVALHISKNLGYHPNP</sequence>
<comment type="caution">
    <text evidence="6">The sequence shown here is derived from an EMBL/GenBank/DDBJ whole genome shotgun (WGS) entry which is preliminary data.</text>
</comment>
<dbReference type="Pfam" id="PF09339">
    <property type="entry name" value="HTH_IclR"/>
    <property type="match status" value="1"/>
</dbReference>
<keyword evidence="7" id="KW-1185">Reference proteome</keyword>
<dbReference type="Pfam" id="PF01614">
    <property type="entry name" value="IclR_C"/>
    <property type="match status" value="1"/>
</dbReference>
<dbReference type="PANTHER" id="PTHR30136:SF35">
    <property type="entry name" value="HTH-TYPE TRANSCRIPTIONAL REGULATOR RV1719"/>
    <property type="match status" value="1"/>
</dbReference>
<dbReference type="EMBL" id="JPME01000023">
    <property type="protein sequence ID" value="KEZ88555.1"/>
    <property type="molecule type" value="Genomic_DNA"/>
</dbReference>
<dbReference type="SUPFAM" id="SSF55781">
    <property type="entry name" value="GAF domain-like"/>
    <property type="match status" value="1"/>
</dbReference>
<dbReference type="InterPro" id="IPR036388">
    <property type="entry name" value="WH-like_DNA-bd_sf"/>
</dbReference>
<keyword evidence="3" id="KW-0804">Transcription</keyword>
<reference evidence="6 7" key="1">
    <citation type="submission" date="2014-07" db="EMBL/GenBank/DDBJ databases">
        <title>Draft genome of Clostridium celerecrescens 152B isolated from sediments associated with methane hydrate from Krishna Godavari basin.</title>
        <authorList>
            <person name="Honkalas V.S."/>
            <person name="Dabir A.P."/>
            <person name="Arora P."/>
            <person name="Dhakephalkar P.K."/>
        </authorList>
    </citation>
    <scope>NUCLEOTIDE SEQUENCE [LARGE SCALE GENOMIC DNA]</scope>
    <source>
        <strain evidence="6 7">152B</strain>
    </source>
</reference>
<dbReference type="InterPro" id="IPR005471">
    <property type="entry name" value="Tscrpt_reg_IclR_N"/>
</dbReference>
<dbReference type="GO" id="GO:0045892">
    <property type="term" value="P:negative regulation of DNA-templated transcription"/>
    <property type="evidence" value="ECO:0007669"/>
    <property type="project" value="TreeGrafter"/>
</dbReference>
<evidence type="ECO:0000256" key="2">
    <source>
        <dbReference type="ARBA" id="ARBA00023125"/>
    </source>
</evidence>
<dbReference type="Gene3D" id="1.10.10.10">
    <property type="entry name" value="Winged helix-like DNA-binding domain superfamily/Winged helix DNA-binding domain"/>
    <property type="match status" value="1"/>
</dbReference>
<evidence type="ECO:0000259" key="4">
    <source>
        <dbReference type="PROSITE" id="PS51077"/>
    </source>
</evidence>
<gene>
    <name evidence="6" type="ORF">IO98_17950</name>
</gene>
<dbReference type="AlphaFoldDB" id="A0A084JHX1"/>
<name>A0A084JHX1_9FIRM</name>
<evidence type="ECO:0000313" key="6">
    <source>
        <dbReference type="EMBL" id="KEZ88555.1"/>
    </source>
</evidence>
<dbReference type="InterPro" id="IPR014757">
    <property type="entry name" value="Tscrpt_reg_IclR_C"/>
</dbReference>
<proteinExistence type="predicted"/>
<feature type="domain" description="IclR-ED" evidence="5">
    <location>
        <begin position="66"/>
        <end position="247"/>
    </location>
</feature>
<keyword evidence="1" id="KW-0805">Transcription regulation</keyword>
<dbReference type="GO" id="GO:0003677">
    <property type="term" value="F:DNA binding"/>
    <property type="evidence" value="ECO:0007669"/>
    <property type="project" value="UniProtKB-KW"/>
</dbReference>
<dbReference type="Gene3D" id="3.30.450.40">
    <property type="match status" value="1"/>
</dbReference>
<dbReference type="STRING" id="29354.IO98_17950"/>
<dbReference type="InterPro" id="IPR050707">
    <property type="entry name" value="HTH_MetabolicPath_Reg"/>
</dbReference>
<dbReference type="RefSeq" id="WP_038283420.1">
    <property type="nucleotide sequence ID" value="NZ_JPME01000023.1"/>
</dbReference>
<evidence type="ECO:0008006" key="8">
    <source>
        <dbReference type="Google" id="ProtNLM"/>
    </source>
</evidence>
<keyword evidence="2" id="KW-0238">DNA-binding</keyword>
<dbReference type="SMART" id="SM00346">
    <property type="entry name" value="HTH_ICLR"/>
    <property type="match status" value="1"/>
</dbReference>
<evidence type="ECO:0000313" key="7">
    <source>
        <dbReference type="Proteomes" id="UP000028525"/>
    </source>
</evidence>
<dbReference type="GO" id="GO:0003700">
    <property type="term" value="F:DNA-binding transcription factor activity"/>
    <property type="evidence" value="ECO:0007669"/>
    <property type="project" value="TreeGrafter"/>
</dbReference>
<dbReference type="PROSITE" id="PS51078">
    <property type="entry name" value="ICLR_ED"/>
    <property type="match status" value="1"/>
</dbReference>
<evidence type="ECO:0000256" key="1">
    <source>
        <dbReference type="ARBA" id="ARBA00023015"/>
    </source>
</evidence>
<dbReference type="InterPro" id="IPR036390">
    <property type="entry name" value="WH_DNA-bd_sf"/>
</dbReference>
<evidence type="ECO:0000256" key="3">
    <source>
        <dbReference type="ARBA" id="ARBA00023163"/>
    </source>
</evidence>
<protein>
    <recommendedName>
        <fullName evidence="8">IclR family transcriptional regulator</fullName>
    </recommendedName>
</protein>
<organism evidence="6 7">
    <name type="scientific">Lacrimispora celerecrescens</name>
    <dbReference type="NCBI Taxonomy" id="29354"/>
    <lineage>
        <taxon>Bacteria</taxon>
        <taxon>Bacillati</taxon>
        <taxon>Bacillota</taxon>
        <taxon>Clostridia</taxon>
        <taxon>Lachnospirales</taxon>
        <taxon>Lachnospiraceae</taxon>
        <taxon>Lacrimispora</taxon>
    </lineage>
</organism>
<dbReference type="InterPro" id="IPR029016">
    <property type="entry name" value="GAF-like_dom_sf"/>
</dbReference>
<feature type="domain" description="HTH iclR-type" evidence="4">
    <location>
        <begin position="2"/>
        <end position="65"/>
    </location>
</feature>
<dbReference type="OrthoDB" id="9791752at2"/>
<dbReference type="SUPFAM" id="SSF46785">
    <property type="entry name" value="Winged helix' DNA-binding domain"/>
    <property type="match status" value="1"/>
</dbReference>
<accession>A0A084JHX1</accession>
<dbReference type="PROSITE" id="PS51077">
    <property type="entry name" value="HTH_ICLR"/>
    <property type="match status" value="1"/>
</dbReference>